<sequence length="528" mass="57753">MLQSRFTTQALVIGSGIAGACCALNIAAQGHEVLLLTAGDNLGDGNTAYAQGGIVARGYDDSPALLSKDILKAGCKHNRTKAVNHLSKHGPGAVQKMLIDRIGVPFARKENGDLDMTREGAHSAYRVLYCGDYTGKAIMEKLTEAIQAEPNIKVLSGRTAVDLVTSLHHTTSLSFRYSRTNQCLGAYVYNESNNTVETLLADYTVLATGGAGRLFLHSTNAKCSLGSALAMAHRAGVRLMNAEYVQFHPTALFHRSKRLFLITEAMRGEGAHLVNSKGERFMSRYDPRLELAPRDVVSRAIVDTLHRSGEDCVFLDCRPVEHNLSQRFPTIYKRCLDLGINIDNDPIPVVPAAHYHCGGVYSDLNGLTSLERLYAIGECSCTGVHGANRLASTSLLEGVLWGCNAGDSIGKKLTSKRGVNRRLKDSIPDWQHPGQTQNEDPALIAQDWMNIRSTMWNYAGINRTDQRLSRACEDLRVLIKDLTLFYKTTPLSKPLIDLYHGCFAANIVAMSALSNKRSLGCHHLQDNG</sequence>
<accession>A0ABM7P8M4</accession>
<evidence type="ECO:0000259" key="12">
    <source>
        <dbReference type="Pfam" id="PF00890"/>
    </source>
</evidence>
<protein>
    <recommendedName>
        <fullName evidence="4 10">L-aspartate oxidase</fullName>
        <ecNumber evidence="4 10">1.4.3.16</ecNumber>
    </recommendedName>
</protein>
<evidence type="ECO:0000256" key="1">
    <source>
        <dbReference type="ARBA" id="ARBA00001974"/>
    </source>
</evidence>
<comment type="pathway">
    <text evidence="2 11">Cofactor biosynthesis; NAD(+) biosynthesis; iminoaspartate from L-aspartate (oxidase route): step 1/1.</text>
</comment>
<dbReference type="PANTHER" id="PTHR42716">
    <property type="entry name" value="L-ASPARTATE OXIDASE"/>
    <property type="match status" value="1"/>
</dbReference>
<dbReference type="InterPro" id="IPR003953">
    <property type="entry name" value="FAD-dep_OxRdtase_2_FAD-bd"/>
</dbReference>
<dbReference type="SUPFAM" id="SSF46977">
    <property type="entry name" value="Succinate dehydrogenase/fumarate reductase flavoprotein C-terminal domain"/>
    <property type="match status" value="1"/>
</dbReference>
<comment type="catalytic activity">
    <reaction evidence="9">
        <text>L-aspartate + O2 = iminosuccinate + H2O2</text>
        <dbReference type="Rhea" id="RHEA:25876"/>
        <dbReference type="ChEBI" id="CHEBI:15379"/>
        <dbReference type="ChEBI" id="CHEBI:16240"/>
        <dbReference type="ChEBI" id="CHEBI:29991"/>
        <dbReference type="ChEBI" id="CHEBI:77875"/>
        <dbReference type="EC" id="1.4.3.16"/>
    </reaction>
    <physiologicalReaction direction="left-to-right" evidence="9">
        <dbReference type="Rhea" id="RHEA:25877"/>
    </physiologicalReaction>
</comment>
<dbReference type="Gene3D" id="1.20.58.100">
    <property type="entry name" value="Fumarate reductase/succinate dehydrogenase flavoprotein-like, C-terminal domain"/>
    <property type="match status" value="1"/>
</dbReference>
<dbReference type="SUPFAM" id="SSF56425">
    <property type="entry name" value="Succinate dehydrogenase/fumarate reductase flavoprotein, catalytic domain"/>
    <property type="match status" value="1"/>
</dbReference>
<evidence type="ECO:0000256" key="6">
    <source>
        <dbReference type="ARBA" id="ARBA00022642"/>
    </source>
</evidence>
<evidence type="ECO:0000256" key="9">
    <source>
        <dbReference type="ARBA" id="ARBA00048305"/>
    </source>
</evidence>
<evidence type="ECO:0000256" key="8">
    <source>
        <dbReference type="ARBA" id="ARBA00023002"/>
    </source>
</evidence>
<comment type="similarity">
    <text evidence="3 11">Belongs to the FAD-dependent oxidoreductase 2 family. NadB subfamily.</text>
</comment>
<keyword evidence="7 11" id="KW-0274">FAD</keyword>
<dbReference type="PROSITE" id="PS51257">
    <property type="entry name" value="PROKAR_LIPOPROTEIN"/>
    <property type="match status" value="1"/>
</dbReference>
<dbReference type="SUPFAM" id="SSF51905">
    <property type="entry name" value="FAD/NAD(P)-binding domain"/>
    <property type="match status" value="1"/>
</dbReference>
<comment type="subcellular location">
    <subcellularLocation>
        <location evidence="11">Cytoplasm</location>
    </subcellularLocation>
</comment>
<keyword evidence="8 11" id="KW-0560">Oxidoreductase</keyword>
<evidence type="ECO:0000256" key="5">
    <source>
        <dbReference type="ARBA" id="ARBA00022630"/>
    </source>
</evidence>
<dbReference type="Proteomes" id="UP001053296">
    <property type="component" value="Chromosome"/>
</dbReference>
<dbReference type="InterPro" id="IPR037099">
    <property type="entry name" value="Fum_R/Succ_DH_flav-like_C_sf"/>
</dbReference>
<dbReference type="Gene3D" id="3.90.700.10">
    <property type="entry name" value="Succinate dehydrogenase/fumarate reductase flavoprotein, catalytic domain"/>
    <property type="match status" value="1"/>
</dbReference>
<evidence type="ECO:0000256" key="11">
    <source>
        <dbReference type="RuleBase" id="RU362049"/>
    </source>
</evidence>
<evidence type="ECO:0000313" key="13">
    <source>
        <dbReference type="EMBL" id="BCS89772.1"/>
    </source>
</evidence>
<evidence type="ECO:0000256" key="7">
    <source>
        <dbReference type="ARBA" id="ARBA00022827"/>
    </source>
</evidence>
<evidence type="ECO:0000256" key="4">
    <source>
        <dbReference type="ARBA" id="ARBA00012173"/>
    </source>
</evidence>
<dbReference type="PANTHER" id="PTHR42716:SF2">
    <property type="entry name" value="L-ASPARTATE OXIDASE, CHLOROPLASTIC"/>
    <property type="match status" value="1"/>
</dbReference>
<keyword evidence="5 11" id="KW-0285">Flavoprotein</keyword>
<dbReference type="NCBIfam" id="TIGR00551">
    <property type="entry name" value="nadB"/>
    <property type="match status" value="1"/>
</dbReference>
<feature type="domain" description="FAD-dependent oxidoreductase 2 FAD-binding" evidence="12">
    <location>
        <begin position="10"/>
        <end position="395"/>
    </location>
</feature>
<gene>
    <name evidence="13" type="primary">nadB</name>
    <name evidence="13" type="ORF">PSDVSF_30140</name>
</gene>
<proteinExistence type="inferred from homology"/>
<evidence type="ECO:0000256" key="2">
    <source>
        <dbReference type="ARBA" id="ARBA00004950"/>
    </source>
</evidence>
<evidence type="ECO:0000256" key="3">
    <source>
        <dbReference type="ARBA" id="ARBA00008562"/>
    </source>
</evidence>
<dbReference type="InterPro" id="IPR005288">
    <property type="entry name" value="NadB"/>
</dbReference>
<evidence type="ECO:0000256" key="10">
    <source>
        <dbReference type="NCBIfam" id="TIGR00551"/>
    </source>
</evidence>
<reference evidence="13" key="1">
    <citation type="journal article" date="2022" name="Arch. Microbiol.">
        <title>Pseudodesulfovibrio sediminis sp. nov., a mesophilic and neutrophilic sulfate-reducing bacterium isolated from sediment of a brackish lake.</title>
        <authorList>
            <person name="Takahashi A."/>
            <person name="Kojima H."/>
            <person name="Watanabe M."/>
            <person name="Fukui M."/>
        </authorList>
    </citation>
    <scope>NUCLEOTIDE SEQUENCE</scope>
    <source>
        <strain evidence="13">SF6</strain>
    </source>
</reference>
<dbReference type="Gene3D" id="3.50.50.60">
    <property type="entry name" value="FAD/NAD(P)-binding domain"/>
    <property type="match status" value="1"/>
</dbReference>
<dbReference type="EMBL" id="AP024485">
    <property type="protein sequence ID" value="BCS89772.1"/>
    <property type="molecule type" value="Genomic_DNA"/>
</dbReference>
<dbReference type="Pfam" id="PF00890">
    <property type="entry name" value="FAD_binding_2"/>
    <property type="match status" value="1"/>
</dbReference>
<keyword evidence="6 11" id="KW-0662">Pyridine nucleotide biosynthesis</keyword>
<dbReference type="InterPro" id="IPR027477">
    <property type="entry name" value="Succ_DH/fumarate_Rdtase_cat_sf"/>
</dbReference>
<dbReference type="RefSeq" id="WP_229591730.1">
    <property type="nucleotide sequence ID" value="NZ_AP024485.1"/>
</dbReference>
<dbReference type="InterPro" id="IPR036188">
    <property type="entry name" value="FAD/NAD-bd_sf"/>
</dbReference>
<name>A0ABM7P8M4_9BACT</name>
<keyword evidence="14" id="KW-1185">Reference proteome</keyword>
<comment type="function">
    <text evidence="11">Catalyzes the oxidation of L-aspartate to iminoaspartate.</text>
</comment>
<evidence type="ECO:0000313" key="14">
    <source>
        <dbReference type="Proteomes" id="UP001053296"/>
    </source>
</evidence>
<comment type="cofactor">
    <cofactor evidence="1 11">
        <name>FAD</name>
        <dbReference type="ChEBI" id="CHEBI:57692"/>
    </cofactor>
</comment>
<dbReference type="EC" id="1.4.3.16" evidence="4 10"/>
<organism evidence="13 14">
    <name type="scientific">Pseudodesulfovibrio sediminis</name>
    <dbReference type="NCBI Taxonomy" id="2810563"/>
    <lineage>
        <taxon>Bacteria</taxon>
        <taxon>Pseudomonadati</taxon>
        <taxon>Thermodesulfobacteriota</taxon>
        <taxon>Desulfovibrionia</taxon>
        <taxon>Desulfovibrionales</taxon>
        <taxon>Desulfovibrionaceae</taxon>
    </lineage>
</organism>